<accession>A0ABX4JXM4</accession>
<comment type="caution">
    <text evidence="1">The sequence shown here is derived from an EMBL/GenBank/DDBJ whole genome shotgun (WGS) entry which is preliminary data.</text>
</comment>
<evidence type="ECO:0000313" key="2">
    <source>
        <dbReference type="Proteomes" id="UP000219914"/>
    </source>
</evidence>
<dbReference type="Proteomes" id="UP000219914">
    <property type="component" value="Unassembled WGS sequence"/>
</dbReference>
<organism evidence="1 2">
    <name type="scientific">Rhizobium hidalgonense</name>
    <dbReference type="NCBI Taxonomy" id="1538159"/>
    <lineage>
        <taxon>Bacteria</taxon>
        <taxon>Pseudomonadati</taxon>
        <taxon>Pseudomonadota</taxon>
        <taxon>Alphaproteobacteria</taxon>
        <taxon>Hyphomicrobiales</taxon>
        <taxon>Rhizobiaceae</taxon>
        <taxon>Rhizobium/Agrobacterium group</taxon>
        <taxon>Rhizobium</taxon>
    </lineage>
</organism>
<evidence type="ECO:0000313" key="1">
    <source>
        <dbReference type="EMBL" id="PDT24883.1"/>
    </source>
</evidence>
<protein>
    <submittedName>
        <fullName evidence="1">Uncharacterized protein</fullName>
    </submittedName>
</protein>
<reference evidence="1 2" key="1">
    <citation type="submission" date="2017-09" db="EMBL/GenBank/DDBJ databases">
        <title>Comparative genomics of rhizobia isolated from Phaseolus vulgaris in China.</title>
        <authorList>
            <person name="Tong W."/>
        </authorList>
    </citation>
    <scope>NUCLEOTIDE SEQUENCE [LARGE SCALE GENOMIC DNA]</scope>
    <source>
        <strain evidence="1 2">FH14</strain>
    </source>
</reference>
<sequence length="60" mass="6908">MGLFQALNSNLQSGNHGAAYFVLLGKLSFVYESKEKMRHKQHKCCKKSAATYTYFVQLYQ</sequence>
<gene>
    <name evidence="1" type="ORF">CO674_02330</name>
</gene>
<proteinExistence type="predicted"/>
<dbReference type="EMBL" id="NWSY01000002">
    <property type="protein sequence ID" value="PDT24883.1"/>
    <property type="molecule type" value="Genomic_DNA"/>
</dbReference>
<name>A0ABX4JXM4_9HYPH</name>
<keyword evidence="2" id="KW-1185">Reference proteome</keyword>